<reference evidence="1 2" key="1">
    <citation type="submission" date="2015-01" db="EMBL/GenBank/DDBJ databases">
        <title>Evolution of Trichinella species and genotypes.</title>
        <authorList>
            <person name="Korhonen P.K."/>
            <person name="Edoardo P."/>
            <person name="Giuseppe L.R."/>
            <person name="Gasser R.B."/>
        </authorList>
    </citation>
    <scope>NUCLEOTIDE SEQUENCE [LARGE SCALE GENOMIC DNA]</scope>
    <source>
        <strain evidence="1">ISS37</strain>
    </source>
</reference>
<comment type="caution">
    <text evidence="1">The sequence shown here is derived from an EMBL/GenBank/DDBJ whole genome shotgun (WGS) entry which is preliminary data.</text>
</comment>
<sequence>MVWRITLARLRSSSDVDSTSANFLRITASVDQWLPLASCSLGSIFSIASPTRCGPYDQASGILLWILLQQDLVGCTTQPEKHLREQPA</sequence>
<proteinExistence type="predicted"/>
<dbReference type="OrthoDB" id="10423124at2759"/>
<dbReference type="EMBL" id="JYDL01000004">
    <property type="protein sequence ID" value="KRX27252.1"/>
    <property type="molecule type" value="Genomic_DNA"/>
</dbReference>
<keyword evidence="2" id="KW-1185">Reference proteome</keyword>
<evidence type="ECO:0000313" key="1">
    <source>
        <dbReference type="EMBL" id="KRX27252.1"/>
    </source>
</evidence>
<organism evidence="1 2">
    <name type="scientific">Trichinella nelsoni</name>
    <dbReference type="NCBI Taxonomy" id="6336"/>
    <lineage>
        <taxon>Eukaryota</taxon>
        <taxon>Metazoa</taxon>
        <taxon>Ecdysozoa</taxon>
        <taxon>Nematoda</taxon>
        <taxon>Enoplea</taxon>
        <taxon>Dorylaimia</taxon>
        <taxon>Trichinellida</taxon>
        <taxon>Trichinellidae</taxon>
        <taxon>Trichinella</taxon>
    </lineage>
</organism>
<evidence type="ECO:0000313" key="2">
    <source>
        <dbReference type="Proteomes" id="UP000054630"/>
    </source>
</evidence>
<accession>A0A0V0SKG2</accession>
<name>A0A0V0SKG2_9BILA</name>
<dbReference type="Proteomes" id="UP000054630">
    <property type="component" value="Unassembled WGS sequence"/>
</dbReference>
<dbReference type="AlphaFoldDB" id="A0A0V0SKG2"/>
<gene>
    <name evidence="1" type="ORF">T07_5278</name>
</gene>
<protein>
    <submittedName>
        <fullName evidence="1">Uncharacterized protein</fullName>
    </submittedName>
</protein>